<evidence type="ECO:0008006" key="4">
    <source>
        <dbReference type="Google" id="ProtNLM"/>
    </source>
</evidence>
<dbReference type="GeneID" id="9054084"/>
<feature type="compositionally biased region" description="Basic residues" evidence="1">
    <location>
        <begin position="67"/>
        <end position="76"/>
    </location>
</feature>
<feature type="compositionally biased region" description="Low complexity" evidence="1">
    <location>
        <begin position="935"/>
        <end position="949"/>
    </location>
</feature>
<feature type="region of interest" description="Disordered" evidence="1">
    <location>
        <begin position="67"/>
        <end position="101"/>
    </location>
</feature>
<feature type="compositionally biased region" description="Basic and acidic residues" evidence="1">
    <location>
        <begin position="913"/>
        <end position="922"/>
    </location>
</feature>
<evidence type="ECO:0000256" key="1">
    <source>
        <dbReference type="SAM" id="MobiDB-lite"/>
    </source>
</evidence>
<dbReference type="EMBL" id="GG670562">
    <property type="protein sequence ID" value="EER20536.1"/>
    <property type="molecule type" value="Genomic_DNA"/>
</dbReference>
<dbReference type="OMA" id="QDNIANC"/>
<dbReference type="Gene3D" id="1.20.58.2220">
    <property type="entry name" value="Formin, FH2 domain"/>
    <property type="match status" value="1"/>
</dbReference>
<dbReference type="InParanoid" id="C5K5B4"/>
<dbReference type="SUPFAM" id="SSF101447">
    <property type="entry name" value="Formin homology 2 domain (FH2 domain)"/>
    <property type="match status" value="1"/>
</dbReference>
<gene>
    <name evidence="2" type="ORF">Pmar_PMAR010282</name>
</gene>
<accession>C5K5B4</accession>
<feature type="region of interest" description="Disordered" evidence="1">
    <location>
        <begin position="792"/>
        <end position="849"/>
    </location>
</feature>
<proteinExistence type="predicted"/>
<feature type="compositionally biased region" description="Polar residues" evidence="1">
    <location>
        <begin position="950"/>
        <end position="965"/>
    </location>
</feature>
<dbReference type="Proteomes" id="UP000007800">
    <property type="component" value="Unassembled WGS sequence"/>
</dbReference>
<dbReference type="OrthoDB" id="4062651at2759"/>
<feature type="region of interest" description="Disordered" evidence="1">
    <location>
        <begin position="890"/>
        <end position="1037"/>
    </location>
</feature>
<name>C5K5B4_PERM5</name>
<feature type="compositionally biased region" description="Basic and acidic residues" evidence="1">
    <location>
        <begin position="986"/>
        <end position="995"/>
    </location>
</feature>
<dbReference type="InterPro" id="IPR042201">
    <property type="entry name" value="FH2_Formin_sf"/>
</dbReference>
<organism evidence="3">
    <name type="scientific">Perkinsus marinus (strain ATCC 50983 / TXsc)</name>
    <dbReference type="NCBI Taxonomy" id="423536"/>
    <lineage>
        <taxon>Eukaryota</taxon>
        <taxon>Sar</taxon>
        <taxon>Alveolata</taxon>
        <taxon>Perkinsozoa</taxon>
        <taxon>Perkinsea</taxon>
        <taxon>Perkinsida</taxon>
        <taxon>Perkinsidae</taxon>
        <taxon>Perkinsus</taxon>
    </lineage>
</organism>
<reference evidence="2 3" key="1">
    <citation type="submission" date="2008-07" db="EMBL/GenBank/DDBJ databases">
        <authorList>
            <person name="El-Sayed N."/>
            <person name="Caler E."/>
            <person name="Inman J."/>
            <person name="Amedeo P."/>
            <person name="Hass B."/>
            <person name="Wortman J."/>
        </authorList>
    </citation>
    <scope>NUCLEOTIDE SEQUENCE [LARGE SCALE GENOMIC DNA]</scope>
    <source>
        <strain evidence="3">ATCC 50983 / TXsc</strain>
    </source>
</reference>
<sequence length="1053" mass="114646">MHTPGADSPASTPSLPSGTPEGTPPSMTMMAELATLRQQYEAIKDELKDKNEELRTLRGFVNEARRKARTPAKLNRRAAGDLLNTSGSCLPDTPGRYAGMPSPPAELRAIAPTPLRAPHPTGSPPVTPKGIPPLPLGKLGLIGKTSAGPVSGKALPPPPPKTSPILTCLPPRTSPKSAKGSPPPTCMNVASLGKASPPPPLPTGRGIPPLAGPKVSEACWFMGPPPRVPTNLSGPKSVPKARVPNPYVALHIKGVDITKAKGKRATACSVSTPRAGGAGSTDSGTDTPLSCDSSFIQAAQLEHAHDEPLLQYFTRYGSRPRDFTMSECGTPRSCASDADTSTKSLLPVMPPDCIISRQVGAQKIWKRVDSKFLTRLFKKKEVIRDLAQKAAATGKELENPLGTPNKPLTVFGTKEHRLIGIVAQKVFMQMEPPPAGAKLKSRSEQAASYRNLLLRCDDSVWQEDQLGPVESLLRDLMIFLSGFEEEFRAIEVNLTTMYRALEVMYDLLDKFALVLQLCVNFANALNPGGRQIDMFQLGAFSKFYELKCTENPRVSCLHCVIALMSEEDVKALLDRVVIRCIERAAELRAYRTVDDVRELTDSFHDIEHALEKEREREKKRRLTSMVAEPQTVDDCAETEDGPLDTFHTHLAEFYRDKIAESQWLFDYGLNVYASYRNLCMTFVDYDSVWPPPKERGPDSKDLFEVCRDMLTLIAKVEQDIHKLKLREQFQEQYPTPTDLAAGTIERGQVSSPICITPPIAPSTPSTIVSDGVASKALPNMRPISRFLGSAREKENISANISAPEPERVSKDSAISSGDSEKISRFPNFSHLNSPPPSPPSQELVPPPAAATADTFPVSWASAESTSGKVSDLPPQPPLIPALLLAPADQADVSVESSNGPVTDDDVATHPTNRFREVLRERPPSILTENEAVDGSSMSELDQSSMSVSSARSTLSVKSTRVSGSQDFRPPPISSNGGVSKRQTSKHGSESREAERLRRRLESRKSMTNSVARILKRKNPQLEESILPDSEEEDFGSGRLASVLNGILVMRASE</sequence>
<evidence type="ECO:0000313" key="2">
    <source>
        <dbReference type="EMBL" id="EER20536.1"/>
    </source>
</evidence>
<feature type="region of interest" description="Disordered" evidence="1">
    <location>
        <begin position="145"/>
        <end position="207"/>
    </location>
</feature>
<feature type="compositionally biased region" description="Pro residues" evidence="1">
    <location>
        <begin position="833"/>
        <end position="848"/>
    </location>
</feature>
<dbReference type="RefSeq" id="XP_002788740.1">
    <property type="nucleotide sequence ID" value="XM_002788694.1"/>
</dbReference>
<feature type="region of interest" description="Disordered" evidence="1">
    <location>
        <begin position="1"/>
        <end position="27"/>
    </location>
</feature>
<protein>
    <recommendedName>
        <fullName evidence="4">FH2 domain-containing protein</fullName>
    </recommendedName>
</protein>
<keyword evidence="3" id="KW-1185">Reference proteome</keyword>
<dbReference type="AlphaFoldDB" id="C5K5B4"/>
<evidence type="ECO:0000313" key="3">
    <source>
        <dbReference type="Proteomes" id="UP000007800"/>
    </source>
</evidence>